<keyword evidence="5" id="KW-1185">Reference proteome</keyword>
<name>A0A3S9Z6E2_STRGD</name>
<dbReference type="Proteomes" id="UP000501753">
    <property type="component" value="Chromosome"/>
</dbReference>
<evidence type="ECO:0000313" key="2">
    <source>
        <dbReference type="EMBL" id="AZS83239.1"/>
    </source>
</evidence>
<dbReference type="OrthoDB" id="3304871at2"/>
<evidence type="ECO:0000313" key="4">
    <source>
        <dbReference type="Proteomes" id="UP000271291"/>
    </source>
</evidence>
<reference evidence="3 5" key="1">
    <citation type="submission" date="2018-04" db="EMBL/GenBank/DDBJ databases">
        <title>Complete genome sequences of Streptomyces griseoviridis K61 and characterization of antagonistic properties of biological control agents.</title>
        <authorList>
            <person name="Mariita R.M."/>
            <person name="Sello J.K."/>
        </authorList>
    </citation>
    <scope>NUCLEOTIDE SEQUENCE [LARGE SCALE GENOMIC DNA]</scope>
    <source>
        <strain evidence="3 5">K61</strain>
    </source>
</reference>
<dbReference type="KEGG" id="sgd:ELQ87_02225"/>
<sequence>MGGDPYVSATVDEPGGPDAASPLRGGAGVPDPYGDQVLLTSAMTKGHDAVPVEARERVRRYLEAVVEARSAPVHTTVAFNALYFGYDLGGDGYGASPLCLDDFPVITFGECAPVLPVGAMVCVATGSEPLYAEIVYREGAHPEAAAEGGVEVPAWVSGAPAGAEGPGRPGDGTAPWRRELLVPDLHAFGPALSLSSAQLHRLRTRRRWLNEDGHVVVDVRYPSPEAARRDDLTAYADHLLTTARQQLLSPFVPVSLAALVGSTHDEDLRTGLLGLLDTVRGVLNSSASLRTWGDYAMTRTSLAECWRDTGPLGGDDLTSLASAVERVAIPPKRRHGLTKPVTVYTAVGPRLRGFPGATQLLRGVAYAAAVCRANLALADVVQGESDQGLFENGSRVTLDDAFESGGVWRSHHPGAAEPPGDPLAAAGRGWTSTLPAPSEPEPEPETDRDPVDQPLADDASLGTGDLLRSDEREIVWRAPLRLAHLIDGWFPLHPYVVEELRGSHGAWPVLQLELDHRGTELKESEAVQKATVELGDETGRLTGIDWPGDFFPGLVLELRRHYGSPMIRLATVRLQEPVRVGDRETGHCYDPRVLIREDTPGSDRHGDTAVGLGPRELVVRTVRRCGLLTLDGHALLDRAALPSAAYGFQPTRAQTAALESAVEELLTERFLASALGSRDAWGQPHFPPCEGQPTIPLVGYCPTHPRVIRPWGGAEPADDVLRDVQFVPGHLRRLRPGCSPSDMQRVAFREHCRRLGKADGWELPHGYTFVTEHTRGH</sequence>
<dbReference type="AlphaFoldDB" id="A0A3S9Z6E2"/>
<feature type="region of interest" description="Disordered" evidence="1">
    <location>
        <begin position="1"/>
        <end position="27"/>
    </location>
</feature>
<reference evidence="2 4" key="2">
    <citation type="submission" date="2018-12" db="EMBL/GenBank/DDBJ databases">
        <title>Streptomyces griseoviridis F1-27 complete genome.</title>
        <authorList>
            <person name="Mariita R.M."/>
            <person name="Sello J.K."/>
        </authorList>
    </citation>
    <scope>NUCLEOTIDE SEQUENCE [LARGE SCALE GENOMIC DNA]</scope>
    <source>
        <strain evidence="2 4">F1-27</strain>
    </source>
</reference>
<evidence type="ECO:0000313" key="5">
    <source>
        <dbReference type="Proteomes" id="UP000501753"/>
    </source>
</evidence>
<dbReference type="EMBL" id="CP034687">
    <property type="protein sequence ID" value="AZS83239.1"/>
    <property type="molecule type" value="Genomic_DNA"/>
</dbReference>
<organism evidence="2 4">
    <name type="scientific">Streptomyces griseoviridis</name>
    <dbReference type="NCBI Taxonomy" id="45398"/>
    <lineage>
        <taxon>Bacteria</taxon>
        <taxon>Bacillati</taxon>
        <taxon>Actinomycetota</taxon>
        <taxon>Actinomycetes</taxon>
        <taxon>Kitasatosporales</taxon>
        <taxon>Streptomycetaceae</taxon>
        <taxon>Streptomyces</taxon>
    </lineage>
</organism>
<dbReference type="EMBL" id="CP029078">
    <property type="protein sequence ID" value="QCN89905.1"/>
    <property type="molecule type" value="Genomic_DNA"/>
</dbReference>
<evidence type="ECO:0000256" key="1">
    <source>
        <dbReference type="SAM" id="MobiDB-lite"/>
    </source>
</evidence>
<proteinExistence type="predicted"/>
<accession>A0A3S9Z6E2</accession>
<evidence type="ECO:0000313" key="3">
    <source>
        <dbReference type="EMBL" id="QCN89905.1"/>
    </source>
</evidence>
<gene>
    <name evidence="3" type="ORF">DDJ31_37135</name>
    <name evidence="2" type="ORF">ELQ87_02225</name>
</gene>
<feature type="region of interest" description="Disordered" evidence="1">
    <location>
        <begin position="407"/>
        <end position="463"/>
    </location>
</feature>
<dbReference type="Proteomes" id="UP000271291">
    <property type="component" value="Chromosome"/>
</dbReference>
<protein>
    <submittedName>
        <fullName evidence="2">Uncharacterized protein</fullName>
    </submittedName>
</protein>